<organism evidence="1 2">
    <name type="scientific">Triparma columacea</name>
    <dbReference type="NCBI Taxonomy" id="722753"/>
    <lineage>
        <taxon>Eukaryota</taxon>
        <taxon>Sar</taxon>
        <taxon>Stramenopiles</taxon>
        <taxon>Ochrophyta</taxon>
        <taxon>Bolidophyceae</taxon>
        <taxon>Parmales</taxon>
        <taxon>Triparmaceae</taxon>
        <taxon>Triparma</taxon>
    </lineage>
</organism>
<reference evidence="2" key="1">
    <citation type="journal article" date="2023" name="Commun. Biol.">
        <title>Genome analysis of Parmales, the sister group of diatoms, reveals the evolutionary specialization of diatoms from phago-mixotrophs to photoautotrophs.</title>
        <authorList>
            <person name="Ban H."/>
            <person name="Sato S."/>
            <person name="Yoshikawa S."/>
            <person name="Yamada K."/>
            <person name="Nakamura Y."/>
            <person name="Ichinomiya M."/>
            <person name="Sato N."/>
            <person name="Blanc-Mathieu R."/>
            <person name="Endo H."/>
            <person name="Kuwata A."/>
            <person name="Ogata H."/>
        </authorList>
    </citation>
    <scope>NUCLEOTIDE SEQUENCE [LARGE SCALE GENOMIC DNA]</scope>
</reference>
<keyword evidence="2" id="KW-1185">Reference proteome</keyword>
<evidence type="ECO:0000313" key="1">
    <source>
        <dbReference type="EMBL" id="GMI35776.1"/>
    </source>
</evidence>
<proteinExistence type="predicted"/>
<dbReference type="AlphaFoldDB" id="A0A9W7G7C7"/>
<dbReference type="EMBL" id="BRYA01000060">
    <property type="protein sequence ID" value="GMI35776.1"/>
    <property type="molecule type" value="Genomic_DNA"/>
</dbReference>
<dbReference type="Proteomes" id="UP001165065">
    <property type="component" value="Unassembled WGS sequence"/>
</dbReference>
<protein>
    <submittedName>
        <fullName evidence="1">Uncharacterized protein</fullName>
    </submittedName>
</protein>
<name>A0A9W7G7C7_9STRA</name>
<gene>
    <name evidence="1" type="ORF">TrCOL_g10842</name>
</gene>
<evidence type="ECO:0000313" key="2">
    <source>
        <dbReference type="Proteomes" id="UP001165065"/>
    </source>
</evidence>
<comment type="caution">
    <text evidence="1">The sequence shown here is derived from an EMBL/GenBank/DDBJ whole genome shotgun (WGS) entry which is preliminary data.</text>
</comment>
<accession>A0A9W7G7C7</accession>
<sequence>MRGWLEFIFDTLGYEVDHCIEKHQFGFALRFFIMNFYITDKFIDLVSILMNSVKHNARPLPPEVNKKKFRVFEALVDTGDAIPDIIKNRQLEHIHALRIHARNLGEWEEVKVKSKATGELLSGTVAFELVLDMIIILYYGLEEWKKQIVIGMTDKAKSEFWGDLGVVQGEEMRDA</sequence>